<dbReference type="Gene3D" id="2.60.120.10">
    <property type="entry name" value="Jelly Rolls"/>
    <property type="match status" value="1"/>
</dbReference>
<dbReference type="PRINTS" id="PR00034">
    <property type="entry name" value="HTHCRP"/>
</dbReference>
<dbReference type="InterPro" id="IPR036388">
    <property type="entry name" value="WH-like_DNA-bd_sf"/>
</dbReference>
<dbReference type="SUPFAM" id="SSF51206">
    <property type="entry name" value="cAMP-binding domain-like"/>
    <property type="match status" value="1"/>
</dbReference>
<dbReference type="InterPro" id="IPR012318">
    <property type="entry name" value="HTH_CRP"/>
</dbReference>
<dbReference type="PROSITE" id="PS50042">
    <property type="entry name" value="CNMP_BINDING_3"/>
    <property type="match status" value="1"/>
</dbReference>
<dbReference type="InterPro" id="IPR036390">
    <property type="entry name" value="WH_DNA-bd_sf"/>
</dbReference>
<dbReference type="CDD" id="cd00038">
    <property type="entry name" value="CAP_ED"/>
    <property type="match status" value="1"/>
</dbReference>
<dbReference type="Pfam" id="PF00027">
    <property type="entry name" value="cNMP_binding"/>
    <property type="match status" value="1"/>
</dbReference>
<evidence type="ECO:0000256" key="3">
    <source>
        <dbReference type="ARBA" id="ARBA00023163"/>
    </source>
</evidence>
<dbReference type="PROSITE" id="PS51063">
    <property type="entry name" value="HTH_CRP_2"/>
    <property type="match status" value="1"/>
</dbReference>
<dbReference type="PANTHER" id="PTHR24567">
    <property type="entry name" value="CRP FAMILY TRANSCRIPTIONAL REGULATORY PROTEIN"/>
    <property type="match status" value="1"/>
</dbReference>
<organism evidence="6 7">
    <name type="scientific">Chryseobacterium taihuense</name>
    <dbReference type="NCBI Taxonomy" id="1141221"/>
    <lineage>
        <taxon>Bacteria</taxon>
        <taxon>Pseudomonadati</taxon>
        <taxon>Bacteroidota</taxon>
        <taxon>Flavobacteriia</taxon>
        <taxon>Flavobacteriales</taxon>
        <taxon>Weeksellaceae</taxon>
        <taxon>Chryseobacterium group</taxon>
        <taxon>Chryseobacterium</taxon>
    </lineage>
</organism>
<evidence type="ECO:0000313" key="7">
    <source>
        <dbReference type="Proteomes" id="UP000290013"/>
    </source>
</evidence>
<dbReference type="Pfam" id="PF13545">
    <property type="entry name" value="HTH_Crp_2"/>
    <property type="match status" value="1"/>
</dbReference>
<dbReference type="GO" id="GO:0005829">
    <property type="term" value="C:cytosol"/>
    <property type="evidence" value="ECO:0007669"/>
    <property type="project" value="TreeGrafter"/>
</dbReference>
<dbReference type="AlphaFoldDB" id="A0A4U8WAW5"/>
<dbReference type="EMBL" id="LR215974">
    <property type="protein sequence ID" value="VFB02586.1"/>
    <property type="molecule type" value="Genomic_DNA"/>
</dbReference>
<dbReference type="InterPro" id="IPR050397">
    <property type="entry name" value="Env_Response_Regulators"/>
</dbReference>
<keyword evidence="3" id="KW-0804">Transcription</keyword>
<protein>
    <submittedName>
        <fullName evidence="6">cAMP regulatory protein</fullName>
    </submittedName>
</protein>
<dbReference type="SMART" id="SM00419">
    <property type="entry name" value="HTH_CRP"/>
    <property type="match status" value="1"/>
</dbReference>
<dbReference type="InterPro" id="IPR014710">
    <property type="entry name" value="RmlC-like_jellyroll"/>
</dbReference>
<feature type="domain" description="HTH crp-type" evidence="5">
    <location>
        <begin position="131"/>
        <end position="198"/>
    </location>
</feature>
<dbReference type="GO" id="GO:0003677">
    <property type="term" value="F:DNA binding"/>
    <property type="evidence" value="ECO:0007669"/>
    <property type="project" value="UniProtKB-KW"/>
</dbReference>
<dbReference type="InterPro" id="IPR000595">
    <property type="entry name" value="cNMP-bd_dom"/>
</dbReference>
<dbReference type="SUPFAM" id="SSF46785">
    <property type="entry name" value="Winged helix' DNA-binding domain"/>
    <property type="match status" value="1"/>
</dbReference>
<dbReference type="PANTHER" id="PTHR24567:SF28">
    <property type="entry name" value="LISTERIOLYSIN REGULATORY PROTEIN"/>
    <property type="match status" value="1"/>
</dbReference>
<evidence type="ECO:0000256" key="1">
    <source>
        <dbReference type="ARBA" id="ARBA00023015"/>
    </source>
</evidence>
<proteinExistence type="predicted"/>
<name>A0A4U8WAW5_9FLAO</name>
<evidence type="ECO:0000256" key="2">
    <source>
        <dbReference type="ARBA" id="ARBA00023125"/>
    </source>
</evidence>
<accession>A0A4U8WAW5</accession>
<dbReference type="RefSeq" id="WP_130913400.1">
    <property type="nucleotide sequence ID" value="NZ_LR215974.1"/>
</dbReference>
<reference evidence="6 7" key="1">
    <citation type="submission" date="2019-02" db="EMBL/GenBank/DDBJ databases">
        <authorList>
            <consortium name="Pathogen Informatics"/>
        </authorList>
    </citation>
    <scope>NUCLEOTIDE SEQUENCE [LARGE SCALE GENOMIC DNA]</scope>
    <source>
        <strain evidence="6 7">3012STDY6944375</strain>
    </source>
</reference>
<evidence type="ECO:0000313" key="6">
    <source>
        <dbReference type="EMBL" id="VFB02586.1"/>
    </source>
</evidence>
<keyword evidence="1" id="KW-0805">Transcription regulation</keyword>
<dbReference type="SMART" id="SM00100">
    <property type="entry name" value="cNMP"/>
    <property type="match status" value="1"/>
</dbReference>
<evidence type="ECO:0000259" key="5">
    <source>
        <dbReference type="PROSITE" id="PS51063"/>
    </source>
</evidence>
<gene>
    <name evidence="6" type="primary">crp_1</name>
    <name evidence="6" type="ORF">NCTC12078_00563</name>
</gene>
<dbReference type="Gene3D" id="1.10.10.10">
    <property type="entry name" value="Winged helix-like DNA-binding domain superfamily/Winged helix DNA-binding domain"/>
    <property type="match status" value="1"/>
</dbReference>
<dbReference type="Proteomes" id="UP000290013">
    <property type="component" value="Chromosome"/>
</dbReference>
<sequence>MVISPKILESAGAVRKSYQPSEIIFNEGESPKYFYQIIYGSVKTNNYDESGKESIQNLLEEGDCFGETLLFLNRCYPMNAVALTDCEILSLKKEKFIELVKSYPKFSFEINKCLSQKLYFKLIMAQNMCVQNPKTKLITLMNYLKSFENDDTRFSFLIPLTRQQMANLTGMCVETVIRTVKKLERNGELVIENGKILY</sequence>
<dbReference type="InterPro" id="IPR018490">
    <property type="entry name" value="cNMP-bd_dom_sf"/>
</dbReference>
<evidence type="ECO:0000259" key="4">
    <source>
        <dbReference type="PROSITE" id="PS50042"/>
    </source>
</evidence>
<dbReference type="KEGG" id="ctai:NCTC12078_00563"/>
<dbReference type="GO" id="GO:0003700">
    <property type="term" value="F:DNA-binding transcription factor activity"/>
    <property type="evidence" value="ECO:0007669"/>
    <property type="project" value="TreeGrafter"/>
</dbReference>
<keyword evidence="2" id="KW-0238">DNA-binding</keyword>
<feature type="domain" description="Cyclic nucleotide-binding" evidence="4">
    <location>
        <begin position="16"/>
        <end position="100"/>
    </location>
</feature>